<dbReference type="STRING" id="187304.B0E33_23830"/>
<accession>A0A0M6XZI2</accession>
<gene>
    <name evidence="1" type="ORF">LAL4801_01274</name>
</gene>
<reference evidence="2" key="1">
    <citation type="submission" date="2015-07" db="EMBL/GenBank/DDBJ databases">
        <authorList>
            <person name="Rodrigo-Torres Lidia"/>
            <person name="Arahal R.David."/>
        </authorList>
    </citation>
    <scope>NUCLEOTIDE SEQUENCE [LARGE SCALE GENOMIC DNA]</scope>
    <source>
        <strain evidence="2">CECT 4801</strain>
    </source>
</reference>
<dbReference type="OrthoDB" id="8454255at2"/>
<dbReference type="RefSeq" id="WP_031269292.1">
    <property type="nucleotide sequence ID" value="NZ_CP045617.1"/>
</dbReference>
<proteinExistence type="predicted"/>
<evidence type="ECO:0000313" key="2">
    <source>
        <dbReference type="Proteomes" id="UP000048926"/>
    </source>
</evidence>
<keyword evidence="2" id="KW-1185">Reference proteome</keyword>
<dbReference type="KEGG" id="lagg:B0E33_23830"/>
<name>A0A0M6XZI2_9HYPH</name>
<organism evidence="1 2">
    <name type="scientific">Roseibium aggregatum</name>
    <dbReference type="NCBI Taxonomy" id="187304"/>
    <lineage>
        <taxon>Bacteria</taxon>
        <taxon>Pseudomonadati</taxon>
        <taxon>Pseudomonadota</taxon>
        <taxon>Alphaproteobacteria</taxon>
        <taxon>Hyphomicrobiales</taxon>
        <taxon>Stappiaceae</taxon>
        <taxon>Roseibium</taxon>
    </lineage>
</organism>
<dbReference type="AlphaFoldDB" id="A0A0M6XZI2"/>
<sequence length="69" mass="7538">MGTLLDFTSAQRPAARVGYRSNQRRMASRETFGEVILFPGVRYERHDLDLAARIATIGKAAGPAGSDKD</sequence>
<protein>
    <submittedName>
        <fullName evidence="1">Uncharacterized protein</fullName>
    </submittedName>
</protein>
<dbReference type="EMBL" id="CXST01000001">
    <property type="protein sequence ID" value="CTQ42837.1"/>
    <property type="molecule type" value="Genomic_DNA"/>
</dbReference>
<dbReference type="Proteomes" id="UP000048926">
    <property type="component" value="Unassembled WGS sequence"/>
</dbReference>
<evidence type="ECO:0000313" key="1">
    <source>
        <dbReference type="EMBL" id="CTQ42837.1"/>
    </source>
</evidence>